<evidence type="ECO:0000256" key="13">
    <source>
        <dbReference type="SAM" id="MobiDB-lite"/>
    </source>
</evidence>
<feature type="compositionally biased region" description="Basic residues" evidence="13">
    <location>
        <begin position="1"/>
        <end position="16"/>
    </location>
</feature>
<keyword evidence="6" id="KW-0507">mRNA processing</keyword>
<sequence>MAHAVPRRRKVIGHRRRTDEAEDDGGPEHLDLDEDSLTDGSIGSDDNDAADDSDTSNVDEASPTSPSAKKLGPDGAAKQGIRRGPGNGSLTKPIQPLVKDTEIMMERMSLADKDTTAETIDFEDDSRESTAKDAAPIVVSSNSVTKEQRESARPPVQDTKRREHDEYRRKRDEDPTFIPNRGAFFMHDHRHPGPAANGFRPFPRGARGGRGRGMYGGGGHFAPTNQFSAPPDPTTSAPWTHDMHEQVAAPPPHHQRQQGRYAAHHEGPPNGNGKIPTAPTSAITINREMSSEKHMANVTVRVYITPTMTAPKLFTGVPVKQYTKLPDHRPPLRRDKPVRISLPYHDSPVMPRYIWPAMDRSFVFIPRAMRPNQKAVRGKVARSVLGSMGGFSRRTSVWGGSYYGSAYSPSIALSRRSSIAPDLGRDFILSPTGSAISRPPLPVDNNRPVVRLPPLAQPSMGAGPVSGPTESFERAPLSAGESSINDFPQPQTHPLPQKPAFQENRPNPIPMHQPRPQKTVSVENIESPAQAMNGPPPYQQQAFHQQVPPQMQTHFAQDSHARNLSYPSHLSSQTPLSQIPERAIHAAPFQPNYAQPGYYNQQYPVMQPPQQGFYYPPAYAANVPPNASAPAFVPGTQPGQAMPYAQPPPQAEPATAQSGAPPQGTVAQEVNGMVYYYNASQLPPMASYPPSFPTPQPYAPGVVGMGAMVTPSPDAIYYQQPPAQGVIYY</sequence>
<evidence type="ECO:0000256" key="6">
    <source>
        <dbReference type="ARBA" id="ARBA00022664"/>
    </source>
</evidence>
<evidence type="ECO:0000256" key="7">
    <source>
        <dbReference type="ARBA" id="ARBA00022816"/>
    </source>
</evidence>
<evidence type="ECO:0000256" key="3">
    <source>
        <dbReference type="ARBA" id="ARBA00009548"/>
    </source>
</evidence>
<keyword evidence="12" id="KW-0539">Nucleus</keyword>
<dbReference type="GO" id="GO:0005737">
    <property type="term" value="C:cytoplasm"/>
    <property type="evidence" value="ECO:0007669"/>
    <property type="project" value="UniProtKB-SubCell"/>
</dbReference>
<dbReference type="GO" id="GO:0035145">
    <property type="term" value="C:exon-exon junction complex"/>
    <property type="evidence" value="ECO:0007669"/>
    <property type="project" value="InterPro"/>
</dbReference>
<evidence type="ECO:0000256" key="9">
    <source>
        <dbReference type="ARBA" id="ARBA00022884"/>
    </source>
</evidence>
<dbReference type="Pfam" id="PF09405">
    <property type="entry name" value="Btz"/>
    <property type="match status" value="1"/>
</dbReference>
<keyword evidence="9" id="KW-0694">RNA-binding</keyword>
<keyword evidence="16" id="KW-1185">Reference proteome</keyword>
<protein>
    <submittedName>
        <fullName evidence="15">CASC3/Barentsz eIF4AIII binding-domain-containing protein</fullName>
    </submittedName>
</protein>
<evidence type="ECO:0000256" key="2">
    <source>
        <dbReference type="ARBA" id="ARBA00004496"/>
    </source>
</evidence>
<evidence type="ECO:0000256" key="8">
    <source>
        <dbReference type="ARBA" id="ARBA00022845"/>
    </source>
</evidence>
<dbReference type="GO" id="GO:0006417">
    <property type="term" value="P:regulation of translation"/>
    <property type="evidence" value="ECO:0007669"/>
    <property type="project" value="UniProtKB-KW"/>
</dbReference>
<keyword evidence="10" id="KW-0866">Nonsense-mediated mRNA decay</keyword>
<feature type="domain" description="Btz" evidence="14">
    <location>
        <begin position="142"/>
        <end position="273"/>
    </location>
</feature>
<evidence type="ECO:0000313" key="15">
    <source>
        <dbReference type="EMBL" id="KAK4219569.1"/>
    </source>
</evidence>
<keyword evidence="4" id="KW-0813">Transport</keyword>
<feature type="region of interest" description="Disordered" evidence="13">
    <location>
        <begin position="248"/>
        <end position="278"/>
    </location>
</feature>
<dbReference type="SMART" id="SM01044">
    <property type="entry name" value="Btz"/>
    <property type="match status" value="1"/>
</dbReference>
<evidence type="ECO:0000259" key="14">
    <source>
        <dbReference type="SMART" id="SM01044"/>
    </source>
</evidence>
<comment type="subcellular location">
    <subcellularLocation>
        <location evidence="2">Cytoplasm</location>
    </subcellularLocation>
    <subcellularLocation>
        <location evidence="1">Nucleus</location>
    </subcellularLocation>
</comment>
<keyword evidence="8" id="KW-0810">Translation regulation</keyword>
<evidence type="ECO:0000256" key="5">
    <source>
        <dbReference type="ARBA" id="ARBA00022490"/>
    </source>
</evidence>
<evidence type="ECO:0000256" key="1">
    <source>
        <dbReference type="ARBA" id="ARBA00004123"/>
    </source>
</evidence>
<dbReference type="AlphaFoldDB" id="A0AAN6YI67"/>
<evidence type="ECO:0000256" key="10">
    <source>
        <dbReference type="ARBA" id="ARBA00023161"/>
    </source>
</evidence>
<feature type="compositionally biased region" description="Acidic residues" evidence="13">
    <location>
        <begin position="20"/>
        <end position="37"/>
    </location>
</feature>
<name>A0AAN6YI67_9PEZI</name>
<feature type="region of interest" description="Disordered" evidence="13">
    <location>
        <begin position="637"/>
        <end position="662"/>
    </location>
</feature>
<evidence type="ECO:0000256" key="12">
    <source>
        <dbReference type="ARBA" id="ARBA00023242"/>
    </source>
</evidence>
<feature type="compositionally biased region" description="Polar residues" evidence="13">
    <location>
        <begin position="480"/>
        <end position="490"/>
    </location>
</feature>
<feature type="region of interest" description="Disordered" evidence="13">
    <location>
        <begin position="455"/>
        <end position="515"/>
    </location>
</feature>
<reference evidence="15" key="1">
    <citation type="journal article" date="2023" name="Mol. Phylogenet. Evol.">
        <title>Genome-scale phylogeny and comparative genomics of the fungal order Sordariales.</title>
        <authorList>
            <person name="Hensen N."/>
            <person name="Bonometti L."/>
            <person name="Westerberg I."/>
            <person name="Brannstrom I.O."/>
            <person name="Guillou S."/>
            <person name="Cros-Aarteil S."/>
            <person name="Calhoun S."/>
            <person name="Haridas S."/>
            <person name="Kuo A."/>
            <person name="Mondo S."/>
            <person name="Pangilinan J."/>
            <person name="Riley R."/>
            <person name="LaButti K."/>
            <person name="Andreopoulos B."/>
            <person name="Lipzen A."/>
            <person name="Chen C."/>
            <person name="Yan M."/>
            <person name="Daum C."/>
            <person name="Ng V."/>
            <person name="Clum A."/>
            <person name="Steindorff A."/>
            <person name="Ohm R.A."/>
            <person name="Martin F."/>
            <person name="Silar P."/>
            <person name="Natvig D.O."/>
            <person name="Lalanne C."/>
            <person name="Gautier V."/>
            <person name="Ament-Velasquez S.L."/>
            <person name="Kruys A."/>
            <person name="Hutchinson M.I."/>
            <person name="Powell A.J."/>
            <person name="Barry K."/>
            <person name="Miller A.N."/>
            <person name="Grigoriev I.V."/>
            <person name="Debuchy R."/>
            <person name="Gladieux P."/>
            <person name="Hiltunen Thoren M."/>
            <person name="Johannesson H."/>
        </authorList>
    </citation>
    <scope>NUCLEOTIDE SEQUENCE</scope>
    <source>
        <strain evidence="15">PSN293</strain>
    </source>
</reference>
<reference evidence="15" key="2">
    <citation type="submission" date="2023-05" db="EMBL/GenBank/DDBJ databases">
        <authorList>
            <consortium name="Lawrence Berkeley National Laboratory"/>
            <person name="Steindorff A."/>
            <person name="Hensen N."/>
            <person name="Bonometti L."/>
            <person name="Westerberg I."/>
            <person name="Brannstrom I.O."/>
            <person name="Guillou S."/>
            <person name="Cros-Aarteil S."/>
            <person name="Calhoun S."/>
            <person name="Haridas S."/>
            <person name="Kuo A."/>
            <person name="Mondo S."/>
            <person name="Pangilinan J."/>
            <person name="Riley R."/>
            <person name="Labutti K."/>
            <person name="Andreopoulos B."/>
            <person name="Lipzen A."/>
            <person name="Chen C."/>
            <person name="Yanf M."/>
            <person name="Daum C."/>
            <person name="Ng V."/>
            <person name="Clum A."/>
            <person name="Ohm R."/>
            <person name="Martin F."/>
            <person name="Silar P."/>
            <person name="Natvig D."/>
            <person name="Lalanne C."/>
            <person name="Gautier V."/>
            <person name="Ament-Velasquez S.L."/>
            <person name="Kruys A."/>
            <person name="Hutchinson M.I."/>
            <person name="Powell A.J."/>
            <person name="Barry K."/>
            <person name="Miller A.N."/>
            <person name="Grigoriev I.V."/>
            <person name="Debuchy R."/>
            <person name="Gladieux P."/>
            <person name="Thoren M.H."/>
            <person name="Johannesson H."/>
        </authorList>
    </citation>
    <scope>NUCLEOTIDE SEQUENCE</scope>
    <source>
        <strain evidence="15">PSN293</strain>
    </source>
</reference>
<evidence type="ECO:0000313" key="16">
    <source>
        <dbReference type="Proteomes" id="UP001301769"/>
    </source>
</evidence>
<dbReference type="GO" id="GO:0006397">
    <property type="term" value="P:mRNA processing"/>
    <property type="evidence" value="ECO:0007669"/>
    <property type="project" value="UniProtKB-KW"/>
</dbReference>
<evidence type="ECO:0000256" key="4">
    <source>
        <dbReference type="ARBA" id="ARBA00022448"/>
    </source>
</evidence>
<comment type="caution">
    <text evidence="15">The sequence shown here is derived from an EMBL/GenBank/DDBJ whole genome shotgun (WGS) entry which is preliminary data.</text>
</comment>
<keyword evidence="5" id="KW-0963">Cytoplasm</keyword>
<comment type="similarity">
    <text evidence="3">Belongs to the CASC3 family.</text>
</comment>
<dbReference type="InterPro" id="IPR018545">
    <property type="entry name" value="Btz_dom"/>
</dbReference>
<dbReference type="Proteomes" id="UP001301769">
    <property type="component" value="Unassembled WGS sequence"/>
</dbReference>
<feature type="compositionally biased region" description="Basic and acidic residues" evidence="13">
    <location>
        <begin position="99"/>
        <end position="116"/>
    </location>
</feature>
<dbReference type="GO" id="GO:0003729">
    <property type="term" value="F:mRNA binding"/>
    <property type="evidence" value="ECO:0007669"/>
    <property type="project" value="InterPro"/>
</dbReference>
<accession>A0AAN6YI67</accession>
<dbReference type="GO" id="GO:0000184">
    <property type="term" value="P:nuclear-transcribed mRNA catabolic process, nonsense-mediated decay"/>
    <property type="evidence" value="ECO:0007669"/>
    <property type="project" value="UniProtKB-KW"/>
</dbReference>
<dbReference type="GO" id="GO:0008380">
    <property type="term" value="P:RNA splicing"/>
    <property type="evidence" value="ECO:0007669"/>
    <property type="project" value="UniProtKB-KW"/>
</dbReference>
<dbReference type="EMBL" id="MU858047">
    <property type="protein sequence ID" value="KAK4219569.1"/>
    <property type="molecule type" value="Genomic_DNA"/>
</dbReference>
<gene>
    <name evidence="15" type="ORF">QBC37DRAFT_108231</name>
</gene>
<keyword evidence="7" id="KW-0509">mRNA transport</keyword>
<keyword evidence="11" id="KW-0508">mRNA splicing</keyword>
<feature type="compositionally biased region" description="Basic and acidic residues" evidence="13">
    <location>
        <begin position="146"/>
        <end position="174"/>
    </location>
</feature>
<proteinExistence type="inferred from homology"/>
<feature type="region of interest" description="Disordered" evidence="13">
    <location>
        <begin position="1"/>
        <end position="179"/>
    </location>
</feature>
<organism evidence="15 16">
    <name type="scientific">Rhypophila decipiens</name>
    <dbReference type="NCBI Taxonomy" id="261697"/>
    <lineage>
        <taxon>Eukaryota</taxon>
        <taxon>Fungi</taxon>
        <taxon>Dikarya</taxon>
        <taxon>Ascomycota</taxon>
        <taxon>Pezizomycotina</taxon>
        <taxon>Sordariomycetes</taxon>
        <taxon>Sordariomycetidae</taxon>
        <taxon>Sordariales</taxon>
        <taxon>Naviculisporaceae</taxon>
        <taxon>Rhypophila</taxon>
    </lineage>
</organism>
<evidence type="ECO:0000256" key="11">
    <source>
        <dbReference type="ARBA" id="ARBA00023187"/>
    </source>
</evidence>
<feature type="compositionally biased region" description="Acidic residues" evidence="13">
    <location>
        <begin position="45"/>
        <end position="54"/>
    </location>
</feature>
<dbReference type="GO" id="GO:0051028">
    <property type="term" value="P:mRNA transport"/>
    <property type="evidence" value="ECO:0007669"/>
    <property type="project" value="UniProtKB-KW"/>
</dbReference>